<dbReference type="InterPro" id="IPR006751">
    <property type="entry name" value="TAFII55_prot_cons_reg"/>
</dbReference>
<reference evidence="9" key="1">
    <citation type="submission" date="2022-01" db="EMBL/GenBank/DDBJ databases">
        <authorList>
            <person name="King R."/>
        </authorList>
    </citation>
    <scope>NUCLEOTIDE SEQUENCE</scope>
</reference>
<dbReference type="AlphaFoldDB" id="A0A9N9WS39"/>
<feature type="region of interest" description="Disordered" evidence="7">
    <location>
        <begin position="187"/>
        <end position="218"/>
    </location>
</feature>
<proteinExistence type="inferred from homology"/>
<evidence type="ECO:0000256" key="2">
    <source>
        <dbReference type="ARBA" id="ARBA00009368"/>
    </source>
</evidence>
<dbReference type="GO" id="GO:0005669">
    <property type="term" value="C:transcription factor TFIID complex"/>
    <property type="evidence" value="ECO:0007669"/>
    <property type="project" value="InterPro"/>
</dbReference>
<evidence type="ECO:0000256" key="5">
    <source>
        <dbReference type="ARBA" id="ARBA00023242"/>
    </source>
</evidence>
<evidence type="ECO:0000313" key="9">
    <source>
        <dbReference type="EMBL" id="CAG9803701.1"/>
    </source>
</evidence>
<feature type="region of interest" description="Disordered" evidence="7">
    <location>
        <begin position="107"/>
        <end position="131"/>
    </location>
</feature>
<dbReference type="PANTHER" id="PTHR12228:SF0">
    <property type="entry name" value="TATA-BOX BINDING PROTEIN ASSOCIATED FACTOR 7"/>
    <property type="match status" value="1"/>
</dbReference>
<name>A0A9N9WS39_9DIPT</name>
<keyword evidence="10" id="KW-1185">Reference proteome</keyword>
<evidence type="ECO:0000256" key="7">
    <source>
        <dbReference type="SAM" id="MobiDB-lite"/>
    </source>
</evidence>
<reference evidence="9" key="2">
    <citation type="submission" date="2022-10" db="EMBL/GenBank/DDBJ databases">
        <authorList>
            <consortium name="ENA_rothamsted_submissions"/>
            <consortium name="culmorum"/>
            <person name="King R."/>
        </authorList>
    </citation>
    <scope>NUCLEOTIDE SEQUENCE</scope>
</reference>
<feature type="coiled-coil region" evidence="6">
    <location>
        <begin position="323"/>
        <end position="380"/>
    </location>
</feature>
<keyword evidence="3" id="KW-0805">Transcription regulation</keyword>
<evidence type="ECO:0000313" key="10">
    <source>
        <dbReference type="Proteomes" id="UP001153620"/>
    </source>
</evidence>
<dbReference type="GO" id="GO:0016251">
    <property type="term" value="F:RNA polymerase II general transcription initiation factor activity"/>
    <property type="evidence" value="ECO:0007669"/>
    <property type="project" value="TreeGrafter"/>
</dbReference>
<dbReference type="InterPro" id="IPR037817">
    <property type="entry name" value="TAF7"/>
</dbReference>
<evidence type="ECO:0000256" key="3">
    <source>
        <dbReference type="ARBA" id="ARBA00023015"/>
    </source>
</evidence>
<keyword evidence="5" id="KW-0539">Nucleus</keyword>
<dbReference type="PANTHER" id="PTHR12228">
    <property type="entry name" value="TRANSCRIPTION INITIATION FACTOR TFIID 55 KD SUBUNIT-RELATED"/>
    <property type="match status" value="1"/>
</dbReference>
<evidence type="ECO:0000256" key="1">
    <source>
        <dbReference type="ARBA" id="ARBA00004123"/>
    </source>
</evidence>
<feature type="domain" description="TAFII55 protein conserved region" evidence="8">
    <location>
        <begin position="17"/>
        <end position="178"/>
    </location>
</feature>
<keyword evidence="4" id="KW-0804">Transcription</keyword>
<comment type="subcellular location">
    <subcellularLocation>
        <location evidence="1">Nucleus</location>
    </subcellularLocation>
</comment>
<dbReference type="OrthoDB" id="153872at2759"/>
<protein>
    <recommendedName>
        <fullName evidence="8">TAFII55 protein conserved region domain-containing protein</fullName>
    </recommendedName>
</protein>
<dbReference type="SMART" id="SM01370">
    <property type="entry name" value="TAFII55_N"/>
    <property type="match status" value="1"/>
</dbReference>
<organism evidence="9 10">
    <name type="scientific">Chironomus riparius</name>
    <dbReference type="NCBI Taxonomy" id="315576"/>
    <lineage>
        <taxon>Eukaryota</taxon>
        <taxon>Metazoa</taxon>
        <taxon>Ecdysozoa</taxon>
        <taxon>Arthropoda</taxon>
        <taxon>Hexapoda</taxon>
        <taxon>Insecta</taxon>
        <taxon>Pterygota</taxon>
        <taxon>Neoptera</taxon>
        <taxon>Endopterygota</taxon>
        <taxon>Diptera</taxon>
        <taxon>Nematocera</taxon>
        <taxon>Chironomoidea</taxon>
        <taxon>Chironomidae</taxon>
        <taxon>Chironominae</taxon>
        <taxon>Chironomus</taxon>
    </lineage>
</organism>
<dbReference type="EMBL" id="OU895878">
    <property type="protein sequence ID" value="CAG9803701.1"/>
    <property type="molecule type" value="Genomic_DNA"/>
</dbReference>
<evidence type="ECO:0000259" key="8">
    <source>
        <dbReference type="SMART" id="SM01370"/>
    </source>
</evidence>
<comment type="similarity">
    <text evidence="2">Belongs to the TAF7 family.</text>
</comment>
<accession>A0A9N9WS39</accession>
<gene>
    <name evidence="9" type="ORF">CHIRRI_LOCUS6598</name>
</gene>
<sequence>MAPDKPQKADRRDEVDLETQFILRLPEDYAHKLRDAIRSGAQNLKERLAISLENDLRKGMVRFDERYLYAKVVDLPCIIESHKTIDKKSFYKTADVCQMVICKEEPDPVTDDESPVKNKKKDPNKVDKKFLYPHGVTPSLKNVRKRRFRKTLKKKNVELPEIEKEVKRLLRTDNEAVNVKWEIVESEEPVEAEQGRNSPVKSKKEQASTSKAHAKHKAAENLPVDEHHIFGEELSDSDDEDVNAVVPDIDIEDAHLSEDSRSRFSDSNSMMQGIQSASNSQLPLIDQTEFSSSMFEEDVAGTSSQNIDDESIDYLNSKENSMVLNLRSELQELRASQAQIEQEIQTIDNKKLKERLQDDLENIMGKIIMKQIELQEYEEQ</sequence>
<evidence type="ECO:0000256" key="4">
    <source>
        <dbReference type="ARBA" id="ARBA00023163"/>
    </source>
</evidence>
<dbReference type="Pfam" id="PF04658">
    <property type="entry name" value="TAFII55_N"/>
    <property type="match status" value="1"/>
</dbReference>
<dbReference type="GO" id="GO:0051123">
    <property type="term" value="P:RNA polymerase II preinitiation complex assembly"/>
    <property type="evidence" value="ECO:0007669"/>
    <property type="project" value="TreeGrafter"/>
</dbReference>
<dbReference type="CDD" id="cd08047">
    <property type="entry name" value="TAF7"/>
    <property type="match status" value="1"/>
</dbReference>
<evidence type="ECO:0000256" key="6">
    <source>
        <dbReference type="SAM" id="Coils"/>
    </source>
</evidence>
<keyword evidence="6" id="KW-0175">Coiled coil</keyword>
<dbReference type="Proteomes" id="UP001153620">
    <property type="component" value="Chromosome 2"/>
</dbReference>
<feature type="compositionally biased region" description="Basic and acidic residues" evidence="7">
    <location>
        <begin position="121"/>
        <end position="130"/>
    </location>
</feature>